<reference evidence="2 3" key="1">
    <citation type="journal article" date="2023" name="Hortic Res">
        <title>The complete reference genome for grapevine (Vitis vinifera L.) genetics and breeding.</title>
        <authorList>
            <person name="Shi X."/>
            <person name="Cao S."/>
            <person name="Wang X."/>
            <person name="Huang S."/>
            <person name="Wang Y."/>
            <person name="Liu Z."/>
            <person name="Liu W."/>
            <person name="Leng X."/>
            <person name="Peng Y."/>
            <person name="Wang N."/>
            <person name="Wang Y."/>
            <person name="Ma Z."/>
            <person name="Xu X."/>
            <person name="Zhang F."/>
            <person name="Xue H."/>
            <person name="Zhong H."/>
            <person name="Wang Y."/>
            <person name="Zhang K."/>
            <person name="Velt A."/>
            <person name="Avia K."/>
            <person name="Holtgrawe D."/>
            <person name="Grimplet J."/>
            <person name="Matus J.T."/>
            <person name="Ware D."/>
            <person name="Wu X."/>
            <person name="Wang H."/>
            <person name="Liu C."/>
            <person name="Fang Y."/>
            <person name="Rustenholz C."/>
            <person name="Cheng Z."/>
            <person name="Xiao H."/>
            <person name="Zhou Y."/>
        </authorList>
    </citation>
    <scope>NUCLEOTIDE SEQUENCE [LARGE SCALE GENOMIC DNA]</scope>
    <source>
        <strain evidence="3">cv. Pinot noir / PN40024</strain>
        <tissue evidence="2">Leaf</tissue>
    </source>
</reference>
<proteinExistence type="predicted"/>
<evidence type="ECO:0000256" key="1">
    <source>
        <dbReference type="SAM" id="MobiDB-lite"/>
    </source>
</evidence>
<protein>
    <submittedName>
        <fullName evidence="2">Uncharacterized protein</fullName>
    </submittedName>
</protein>
<evidence type="ECO:0000313" key="3">
    <source>
        <dbReference type="Proteomes" id="UP001227230"/>
    </source>
</evidence>
<gene>
    <name evidence="2" type="ORF">VitviT2T_025987</name>
</gene>
<dbReference type="EMBL" id="CP126664">
    <property type="protein sequence ID" value="WKA08249.1"/>
    <property type="molecule type" value="Genomic_DNA"/>
</dbReference>
<accession>A0ABY9DNF3</accession>
<dbReference type="Proteomes" id="UP001227230">
    <property type="component" value="Chromosome 17"/>
</dbReference>
<sequence>MRQFLRLRPQAVELLPTPFLPPPPSPPPSLPYPDNMAEEEEEEVAQAVTDKVVEAHSHGEQNVQHEPMLVINSCCTWATAPILSILLLHYPRLLLADL</sequence>
<feature type="compositionally biased region" description="Pro residues" evidence="1">
    <location>
        <begin position="18"/>
        <end position="31"/>
    </location>
</feature>
<keyword evidence="3" id="KW-1185">Reference proteome</keyword>
<feature type="region of interest" description="Disordered" evidence="1">
    <location>
        <begin position="16"/>
        <end position="39"/>
    </location>
</feature>
<organism evidence="2 3">
    <name type="scientific">Vitis vinifera</name>
    <name type="common">Grape</name>
    <dbReference type="NCBI Taxonomy" id="29760"/>
    <lineage>
        <taxon>Eukaryota</taxon>
        <taxon>Viridiplantae</taxon>
        <taxon>Streptophyta</taxon>
        <taxon>Embryophyta</taxon>
        <taxon>Tracheophyta</taxon>
        <taxon>Spermatophyta</taxon>
        <taxon>Magnoliopsida</taxon>
        <taxon>eudicotyledons</taxon>
        <taxon>Gunneridae</taxon>
        <taxon>Pentapetalae</taxon>
        <taxon>rosids</taxon>
        <taxon>Vitales</taxon>
        <taxon>Vitaceae</taxon>
        <taxon>Viteae</taxon>
        <taxon>Vitis</taxon>
    </lineage>
</organism>
<evidence type="ECO:0000313" key="2">
    <source>
        <dbReference type="EMBL" id="WKA08249.1"/>
    </source>
</evidence>
<name>A0ABY9DNF3_VITVI</name>